<reference evidence="1" key="1">
    <citation type="submission" date="2020-08" db="EMBL/GenBank/DDBJ databases">
        <title>Multicomponent nature underlies the extraordinary mechanical properties of spider dragline silk.</title>
        <authorList>
            <person name="Kono N."/>
            <person name="Nakamura H."/>
            <person name="Mori M."/>
            <person name="Yoshida Y."/>
            <person name="Ohtoshi R."/>
            <person name="Malay A.D."/>
            <person name="Moran D.A.P."/>
            <person name="Tomita M."/>
            <person name="Numata K."/>
            <person name="Arakawa K."/>
        </authorList>
    </citation>
    <scope>NUCLEOTIDE SEQUENCE</scope>
</reference>
<dbReference type="EMBL" id="BMAV01010266">
    <property type="protein sequence ID" value="GFY55219.1"/>
    <property type="molecule type" value="Genomic_DNA"/>
</dbReference>
<keyword evidence="2" id="KW-1185">Reference proteome</keyword>
<organism evidence="1 2">
    <name type="scientific">Trichonephila inaurata madagascariensis</name>
    <dbReference type="NCBI Taxonomy" id="2747483"/>
    <lineage>
        <taxon>Eukaryota</taxon>
        <taxon>Metazoa</taxon>
        <taxon>Ecdysozoa</taxon>
        <taxon>Arthropoda</taxon>
        <taxon>Chelicerata</taxon>
        <taxon>Arachnida</taxon>
        <taxon>Araneae</taxon>
        <taxon>Araneomorphae</taxon>
        <taxon>Entelegynae</taxon>
        <taxon>Araneoidea</taxon>
        <taxon>Nephilidae</taxon>
        <taxon>Trichonephila</taxon>
        <taxon>Trichonephila inaurata</taxon>
    </lineage>
</organism>
<sequence length="83" mass="8851">MDQTCGLGSSLTRPQPIGLFLLGAHEIFNARDACGLVEDLVARELLPRTKLTRHQEFSTGTSSGTCLGLVTKFNGPDVFSIGS</sequence>
<proteinExistence type="predicted"/>
<dbReference type="Proteomes" id="UP000886998">
    <property type="component" value="Unassembled WGS sequence"/>
</dbReference>
<evidence type="ECO:0000313" key="1">
    <source>
        <dbReference type="EMBL" id="GFY55219.1"/>
    </source>
</evidence>
<dbReference type="OrthoDB" id="10483251at2759"/>
<evidence type="ECO:0000313" key="2">
    <source>
        <dbReference type="Proteomes" id="UP000886998"/>
    </source>
</evidence>
<comment type="caution">
    <text evidence="1">The sequence shown here is derived from an EMBL/GenBank/DDBJ whole genome shotgun (WGS) entry which is preliminary data.</text>
</comment>
<accession>A0A8X7C7P7</accession>
<dbReference type="AlphaFoldDB" id="A0A8X7C7P7"/>
<name>A0A8X7C7P7_9ARAC</name>
<gene>
    <name evidence="1" type="ORF">TNIN_207241</name>
</gene>
<protein>
    <submittedName>
        <fullName evidence="1">Uncharacterized protein</fullName>
    </submittedName>
</protein>